<feature type="region of interest" description="Disordered" evidence="1">
    <location>
        <begin position="1"/>
        <end position="24"/>
    </location>
</feature>
<feature type="transmembrane region" description="Helical" evidence="2">
    <location>
        <begin position="209"/>
        <end position="229"/>
    </location>
</feature>
<evidence type="ECO:0000256" key="2">
    <source>
        <dbReference type="SAM" id="Phobius"/>
    </source>
</evidence>
<evidence type="ECO:0000313" key="4">
    <source>
        <dbReference type="Proteomes" id="UP000502823"/>
    </source>
</evidence>
<gene>
    <name evidence="3" type="ORF">Cfor_08091</name>
</gene>
<sequence length="347" mass="38284">MSTNSGTITDKSHTTSGNGYKMSDESHKMSDNVYKMSYDSYKMAGDSYKTSSLEKSLNFLGLSPLYKVYNKCVGKEVSKSVQECLSTHVVILMDEMVHQKRIPLINGVQLVGREKSLGRSLSGEEHMLTADTLEASLPRNLETRQGILDSLILNKLFNIFETHRLEIELPNSRTIRGLQLGKLFLPFLMGVILKVASLVPVILSIMSTVALYGLLAGKTALAIIGFIGLRRMLQHGNSNGHHKGTHVLQHEMGIHHLGHGLPHLVHNFDGAEHEYSGHGQGDVYGAGGTNGGAFTKRYFTDETNPPVNAEITRSERTDKQKFITTGFPQYIEYFHDPGLTKAIVVSG</sequence>
<dbReference type="InParanoid" id="A0A6L2PN76"/>
<dbReference type="Pfam" id="PF07898">
    <property type="entry name" value="DUF1676"/>
    <property type="match status" value="1"/>
</dbReference>
<keyword evidence="2" id="KW-0472">Membrane</keyword>
<evidence type="ECO:0000313" key="3">
    <source>
        <dbReference type="EMBL" id="GFG31935.1"/>
    </source>
</evidence>
<dbReference type="PANTHER" id="PTHR21879">
    <property type="entry name" value="FI03362P-RELATED-RELATED"/>
    <property type="match status" value="1"/>
</dbReference>
<keyword evidence="2" id="KW-1133">Transmembrane helix</keyword>
<dbReference type="AlphaFoldDB" id="A0A6L2PN76"/>
<dbReference type="InterPro" id="IPR012464">
    <property type="entry name" value="DUF1676"/>
</dbReference>
<keyword evidence="4" id="KW-1185">Reference proteome</keyword>
<dbReference type="Proteomes" id="UP000502823">
    <property type="component" value="Unassembled WGS sequence"/>
</dbReference>
<dbReference type="OrthoDB" id="8195321at2759"/>
<comment type="caution">
    <text evidence="3">The sequence shown here is derived from an EMBL/GenBank/DDBJ whole genome shotgun (WGS) entry which is preliminary data.</text>
</comment>
<proteinExistence type="predicted"/>
<keyword evidence="2" id="KW-0812">Transmembrane</keyword>
<reference evidence="4" key="1">
    <citation type="submission" date="2020-01" db="EMBL/GenBank/DDBJ databases">
        <title>Draft genome sequence of the Termite Coptotermes fromosanus.</title>
        <authorList>
            <person name="Itakura S."/>
            <person name="Yosikawa Y."/>
            <person name="Umezawa K."/>
        </authorList>
    </citation>
    <scope>NUCLEOTIDE SEQUENCE [LARGE SCALE GENOMIC DNA]</scope>
</reference>
<evidence type="ECO:0000256" key="1">
    <source>
        <dbReference type="SAM" id="MobiDB-lite"/>
    </source>
</evidence>
<protein>
    <submittedName>
        <fullName evidence="3">Uncharacterized protein</fullName>
    </submittedName>
</protein>
<organism evidence="3 4">
    <name type="scientific">Coptotermes formosanus</name>
    <name type="common">Formosan subterranean termite</name>
    <dbReference type="NCBI Taxonomy" id="36987"/>
    <lineage>
        <taxon>Eukaryota</taxon>
        <taxon>Metazoa</taxon>
        <taxon>Ecdysozoa</taxon>
        <taxon>Arthropoda</taxon>
        <taxon>Hexapoda</taxon>
        <taxon>Insecta</taxon>
        <taxon>Pterygota</taxon>
        <taxon>Neoptera</taxon>
        <taxon>Polyneoptera</taxon>
        <taxon>Dictyoptera</taxon>
        <taxon>Blattodea</taxon>
        <taxon>Blattoidea</taxon>
        <taxon>Termitoidae</taxon>
        <taxon>Rhinotermitidae</taxon>
        <taxon>Coptotermes</taxon>
    </lineage>
</organism>
<accession>A0A6L2PN76</accession>
<dbReference type="GO" id="GO:0016020">
    <property type="term" value="C:membrane"/>
    <property type="evidence" value="ECO:0007669"/>
    <property type="project" value="TreeGrafter"/>
</dbReference>
<feature type="transmembrane region" description="Helical" evidence="2">
    <location>
        <begin position="183"/>
        <end position="203"/>
    </location>
</feature>
<dbReference type="EMBL" id="BLKM01004627">
    <property type="protein sequence ID" value="GFG31935.1"/>
    <property type="molecule type" value="Genomic_DNA"/>
</dbReference>
<name>A0A6L2PN76_COPFO</name>
<feature type="compositionally biased region" description="Polar residues" evidence="1">
    <location>
        <begin position="1"/>
        <end position="18"/>
    </location>
</feature>